<dbReference type="EMBL" id="QRDX01000001">
    <property type="protein sequence ID" value="RED50153.1"/>
    <property type="molecule type" value="Genomic_DNA"/>
</dbReference>
<keyword evidence="1" id="KW-1133">Transmembrane helix</keyword>
<gene>
    <name evidence="3" type="ORF">DFQ02_101176</name>
</gene>
<keyword evidence="3" id="KW-0645">Protease</keyword>
<dbReference type="GO" id="GO:0080120">
    <property type="term" value="P:CAAX-box protein maturation"/>
    <property type="evidence" value="ECO:0007669"/>
    <property type="project" value="UniProtKB-ARBA"/>
</dbReference>
<feature type="transmembrane region" description="Helical" evidence="1">
    <location>
        <begin position="44"/>
        <end position="63"/>
    </location>
</feature>
<protein>
    <submittedName>
        <fullName evidence="3">CAAX prenyl protease-like protein</fullName>
    </submittedName>
</protein>
<evidence type="ECO:0000313" key="3">
    <source>
        <dbReference type="EMBL" id="RED50153.1"/>
    </source>
</evidence>
<dbReference type="RefSeq" id="WP_116039105.1">
    <property type="nucleotide sequence ID" value="NZ_QRDX01000001.1"/>
</dbReference>
<keyword evidence="1" id="KW-0812">Transmembrane</keyword>
<feature type="transmembrane region" description="Helical" evidence="1">
    <location>
        <begin position="172"/>
        <end position="188"/>
    </location>
</feature>
<organism evidence="3 4">
    <name type="scientific">Seonamhaeicola aphaedonensis</name>
    <dbReference type="NCBI Taxonomy" id="1461338"/>
    <lineage>
        <taxon>Bacteria</taxon>
        <taxon>Pseudomonadati</taxon>
        <taxon>Bacteroidota</taxon>
        <taxon>Flavobacteriia</taxon>
        <taxon>Flavobacteriales</taxon>
        <taxon>Flavobacteriaceae</taxon>
    </lineage>
</organism>
<dbReference type="AlphaFoldDB" id="A0A3D9HL03"/>
<reference evidence="3 4" key="1">
    <citation type="submission" date="2018-07" db="EMBL/GenBank/DDBJ databases">
        <title>Genomic Encyclopedia of Type Strains, Phase III (KMG-III): the genomes of soil and plant-associated and newly described type strains.</title>
        <authorList>
            <person name="Whitman W."/>
        </authorList>
    </citation>
    <scope>NUCLEOTIDE SEQUENCE [LARGE SCALE GENOMIC DNA]</scope>
    <source>
        <strain evidence="3 4">CECT 8487</strain>
    </source>
</reference>
<proteinExistence type="predicted"/>
<comment type="caution">
    <text evidence="3">The sequence shown here is derived from an EMBL/GenBank/DDBJ whole genome shotgun (WGS) entry which is preliminary data.</text>
</comment>
<keyword evidence="3" id="KW-0378">Hydrolase</keyword>
<dbReference type="GO" id="GO:0006508">
    <property type="term" value="P:proteolysis"/>
    <property type="evidence" value="ECO:0007669"/>
    <property type="project" value="UniProtKB-KW"/>
</dbReference>
<feature type="transmembrane region" description="Helical" evidence="1">
    <location>
        <begin position="6"/>
        <end position="23"/>
    </location>
</feature>
<keyword evidence="1" id="KW-0472">Membrane</keyword>
<feature type="domain" description="CAAX prenyl protease 2/Lysostaphin resistance protein A-like" evidence="2">
    <location>
        <begin position="120"/>
        <end position="202"/>
    </location>
</feature>
<feature type="transmembrane region" description="Helical" evidence="1">
    <location>
        <begin position="140"/>
        <end position="160"/>
    </location>
</feature>
<dbReference type="Proteomes" id="UP000256629">
    <property type="component" value="Unassembled WGS sequence"/>
</dbReference>
<name>A0A3D9HL03_9FLAO</name>
<dbReference type="OrthoDB" id="978156at2"/>
<evidence type="ECO:0000256" key="1">
    <source>
        <dbReference type="SAM" id="Phobius"/>
    </source>
</evidence>
<accession>A0A3D9HL03</accession>
<evidence type="ECO:0000259" key="2">
    <source>
        <dbReference type="Pfam" id="PF02517"/>
    </source>
</evidence>
<keyword evidence="4" id="KW-1185">Reference proteome</keyword>
<dbReference type="GO" id="GO:0004175">
    <property type="term" value="F:endopeptidase activity"/>
    <property type="evidence" value="ECO:0007669"/>
    <property type="project" value="UniProtKB-ARBA"/>
</dbReference>
<dbReference type="Pfam" id="PF02517">
    <property type="entry name" value="Rce1-like"/>
    <property type="match status" value="1"/>
</dbReference>
<feature type="transmembrane region" description="Helical" evidence="1">
    <location>
        <begin position="117"/>
        <end position="134"/>
    </location>
</feature>
<feature type="transmembrane region" description="Helical" evidence="1">
    <location>
        <begin position="75"/>
        <end position="96"/>
    </location>
</feature>
<evidence type="ECO:0000313" key="4">
    <source>
        <dbReference type="Proteomes" id="UP000256629"/>
    </source>
</evidence>
<sequence>MIANNWVLIGVVFLTYFIVSWVYKRVDVTNLEKALPVRNGIRFLNLKHGLGIVLFGILFYVIFPSYRYLICEFEIAKLEILIPFFILTFLSAGISNMTAKGNLGDKIGFSNHSFSEAMVYFTIRFIFLLCYEFFFRGVLFFMFLDHFSLFIAITLSTILYFISHLFDSKKELIRTIPFGVLLCILTYYTSSIWYAFIVHLALSATYEISIFYYKTIKTFKS</sequence>
<dbReference type="InterPro" id="IPR003675">
    <property type="entry name" value="Rce1/LyrA-like_dom"/>
</dbReference>